<accession>A0A433RU81</accession>
<evidence type="ECO:0000313" key="2">
    <source>
        <dbReference type="Proteomes" id="UP000288623"/>
    </source>
</evidence>
<keyword evidence="2" id="KW-1185">Reference proteome</keyword>
<dbReference type="AlphaFoldDB" id="A0A433RU81"/>
<gene>
    <name evidence="1" type="ORF">QI30_12410</name>
</gene>
<dbReference type="RefSeq" id="WP_020189036.1">
    <property type="nucleotide sequence ID" value="NZ_JTFC01000031.1"/>
</dbReference>
<organism evidence="1 2">
    <name type="scientific">Candidatus Kurthia intestinigallinarum</name>
    <dbReference type="NCBI Taxonomy" id="1562256"/>
    <lineage>
        <taxon>Bacteria</taxon>
        <taxon>Bacillati</taxon>
        <taxon>Bacillota</taxon>
        <taxon>Bacilli</taxon>
        <taxon>Bacillales</taxon>
        <taxon>Caryophanaceae</taxon>
        <taxon>Kurthia</taxon>
    </lineage>
</organism>
<dbReference type="EMBL" id="JTFC01000031">
    <property type="protein sequence ID" value="RUS55709.1"/>
    <property type="molecule type" value="Genomic_DNA"/>
</dbReference>
<dbReference type="OrthoDB" id="2455500at2"/>
<proteinExistence type="predicted"/>
<comment type="caution">
    <text evidence="1">The sequence shown here is derived from an EMBL/GenBank/DDBJ whole genome shotgun (WGS) entry which is preliminary data.</text>
</comment>
<sequence length="100" mass="12048">MDVQQKAQQTFERVLKFYEKDDRVALTKEMQQLIAFAAKQGYIDYQMQVLISPTELGEGQMTHFLQAIISAQENNWRKKLLTHSKIMRQWFRLNRVVREW</sequence>
<dbReference type="Proteomes" id="UP000288623">
    <property type="component" value="Unassembled WGS sequence"/>
</dbReference>
<reference evidence="1 2" key="1">
    <citation type="submission" date="2014-11" db="EMBL/GenBank/DDBJ databases">
        <title>Genome sequence and analysis of novel Kurthia sp.</title>
        <authorList>
            <person name="Lawson J.N."/>
            <person name="Gonzalez J.E."/>
            <person name="Rinauldi L."/>
            <person name="Xuan Z."/>
            <person name="Firman A."/>
            <person name="Shaddox L."/>
            <person name="Trudeau A."/>
            <person name="Shah S."/>
            <person name="Reiman D."/>
        </authorList>
    </citation>
    <scope>NUCLEOTIDE SEQUENCE [LARGE SCALE GENOMIC DNA]</scope>
    <source>
        <strain evidence="1 2">3B1D</strain>
    </source>
</reference>
<evidence type="ECO:0000313" key="1">
    <source>
        <dbReference type="EMBL" id="RUS55709.1"/>
    </source>
</evidence>
<name>A0A433RU81_9BACL</name>
<protein>
    <submittedName>
        <fullName evidence="1">Uncharacterized protein</fullName>
    </submittedName>
</protein>